<sequence length="175" mass="21011">IKDQLYNLGLGYMWNGQNNLNSRICLPIIQKRLKDNFIQTLHGKMQIETKCFIYKHLVDNFCLQYYLEKSIPRLYKKCISKMRLSSHNLLIETGRHKKIPRDKRFCKTCITDIEDEYHFILVCPMYLALRSKLIKKYYWCKPSMYKLIQLLSVNNIKELCNLGKFIYKALTLRMV</sequence>
<dbReference type="Proteomes" id="UP000005408">
    <property type="component" value="Unassembled WGS sequence"/>
</dbReference>
<dbReference type="AlphaFoldDB" id="A0A8W8LP25"/>
<keyword evidence="2" id="KW-1185">Reference proteome</keyword>
<evidence type="ECO:0000313" key="1">
    <source>
        <dbReference type="EnsemblMetazoa" id="G28953.1:cds"/>
    </source>
</evidence>
<organism evidence="1 2">
    <name type="scientific">Magallana gigas</name>
    <name type="common">Pacific oyster</name>
    <name type="synonym">Crassostrea gigas</name>
    <dbReference type="NCBI Taxonomy" id="29159"/>
    <lineage>
        <taxon>Eukaryota</taxon>
        <taxon>Metazoa</taxon>
        <taxon>Spiralia</taxon>
        <taxon>Lophotrochozoa</taxon>
        <taxon>Mollusca</taxon>
        <taxon>Bivalvia</taxon>
        <taxon>Autobranchia</taxon>
        <taxon>Pteriomorphia</taxon>
        <taxon>Ostreida</taxon>
        <taxon>Ostreoidea</taxon>
        <taxon>Ostreidae</taxon>
        <taxon>Magallana</taxon>
    </lineage>
</organism>
<protein>
    <submittedName>
        <fullName evidence="1">Uncharacterized protein</fullName>
    </submittedName>
</protein>
<reference evidence="1" key="1">
    <citation type="submission" date="2022-08" db="UniProtKB">
        <authorList>
            <consortium name="EnsemblMetazoa"/>
        </authorList>
    </citation>
    <scope>IDENTIFICATION</scope>
    <source>
        <strain evidence="1">05x7-T-G4-1.051#20</strain>
    </source>
</reference>
<name>A0A8W8LP25_MAGGI</name>
<accession>A0A8W8LP25</accession>
<dbReference type="EnsemblMetazoa" id="G28953.1">
    <property type="protein sequence ID" value="G28953.1:cds"/>
    <property type="gene ID" value="G28953"/>
</dbReference>
<proteinExistence type="predicted"/>
<evidence type="ECO:0000313" key="2">
    <source>
        <dbReference type="Proteomes" id="UP000005408"/>
    </source>
</evidence>